<accession>A0ABX2CTB7</accession>
<reference evidence="1 2" key="1">
    <citation type="journal article" date="2020" name="Sci. Rep.">
        <title>A novel cyanobacterial geosmin producer, revising GeoA distribution and dispersion patterns in Bacteria.</title>
        <authorList>
            <person name="Churro C."/>
            <person name="Semedo-Aguiar A.P."/>
            <person name="Silva A.D."/>
            <person name="Pereira-Leal J.B."/>
            <person name="Leite R.B."/>
        </authorList>
    </citation>
    <scope>NUCLEOTIDE SEQUENCE [LARGE SCALE GENOMIC DNA]</scope>
    <source>
        <strain evidence="1 2">IPMA8</strain>
    </source>
</reference>
<evidence type="ECO:0000313" key="2">
    <source>
        <dbReference type="Proteomes" id="UP000702425"/>
    </source>
</evidence>
<dbReference type="Proteomes" id="UP000702425">
    <property type="component" value="Unassembled WGS sequence"/>
</dbReference>
<gene>
    <name evidence="1" type="ORF">E5S67_00451</name>
</gene>
<keyword evidence="2" id="KW-1185">Reference proteome</keyword>
<organism evidence="1 2">
    <name type="scientific">Microcoleus asticus IPMA8</name>
    <dbReference type="NCBI Taxonomy" id="2563858"/>
    <lineage>
        <taxon>Bacteria</taxon>
        <taxon>Bacillati</taxon>
        <taxon>Cyanobacteriota</taxon>
        <taxon>Cyanophyceae</taxon>
        <taxon>Oscillatoriophycideae</taxon>
        <taxon>Oscillatoriales</taxon>
        <taxon>Microcoleaceae</taxon>
        <taxon>Microcoleus</taxon>
        <taxon>Microcoleus asticus</taxon>
    </lineage>
</organism>
<protein>
    <recommendedName>
        <fullName evidence="3">Transcriptional regulator</fullName>
    </recommendedName>
</protein>
<evidence type="ECO:0008006" key="3">
    <source>
        <dbReference type="Google" id="ProtNLM"/>
    </source>
</evidence>
<dbReference type="EMBL" id="SRRZ01000005">
    <property type="protein sequence ID" value="NQE32735.1"/>
    <property type="molecule type" value="Genomic_DNA"/>
</dbReference>
<evidence type="ECO:0000313" key="1">
    <source>
        <dbReference type="EMBL" id="NQE32735.1"/>
    </source>
</evidence>
<name>A0ABX2CTB7_9CYAN</name>
<proteinExistence type="predicted"/>
<comment type="caution">
    <text evidence="1">The sequence shown here is derived from an EMBL/GenBank/DDBJ whole genome shotgun (WGS) entry which is preliminary data.</text>
</comment>
<sequence>MSKSKGFEYTDLAIYCLILQSPSLGMAQDAL</sequence>